<keyword evidence="3" id="KW-0597">Phosphoprotein</keyword>
<feature type="compositionally biased region" description="Polar residues" evidence="14">
    <location>
        <begin position="289"/>
        <end position="300"/>
    </location>
</feature>
<evidence type="ECO:0000256" key="5">
    <source>
        <dbReference type="ARBA" id="ARBA00023016"/>
    </source>
</evidence>
<evidence type="ECO:0000256" key="6">
    <source>
        <dbReference type="ARBA" id="ARBA00023125"/>
    </source>
</evidence>
<keyword evidence="17" id="KW-1185">Reference proteome</keyword>
<feature type="compositionally biased region" description="Basic and acidic residues" evidence="14">
    <location>
        <begin position="400"/>
        <end position="418"/>
    </location>
</feature>
<feature type="domain" description="HSF-type DNA-binding" evidence="15">
    <location>
        <begin position="53"/>
        <end position="77"/>
    </location>
</feature>
<dbReference type="InterPro" id="IPR000232">
    <property type="entry name" value="HSF_DNA-bd"/>
</dbReference>
<evidence type="ECO:0000256" key="7">
    <source>
        <dbReference type="ARBA" id="ARBA00023159"/>
    </source>
</evidence>
<dbReference type="InterPro" id="IPR036390">
    <property type="entry name" value="WH_DNA-bd_sf"/>
</dbReference>
<accession>A0ABD1QK74</accession>
<dbReference type="GO" id="GO:0003677">
    <property type="term" value="F:DNA binding"/>
    <property type="evidence" value="ECO:0007669"/>
    <property type="project" value="UniProtKB-KW"/>
</dbReference>
<evidence type="ECO:0000256" key="4">
    <source>
        <dbReference type="ARBA" id="ARBA00023015"/>
    </source>
</evidence>
<dbReference type="Gene3D" id="1.10.10.10">
    <property type="entry name" value="Winged helix-like DNA-binding domain superfamily/Winged helix DNA-binding domain"/>
    <property type="match status" value="1"/>
</dbReference>
<organism evidence="16 17">
    <name type="scientific">Abeliophyllum distichum</name>
    <dbReference type="NCBI Taxonomy" id="126358"/>
    <lineage>
        <taxon>Eukaryota</taxon>
        <taxon>Viridiplantae</taxon>
        <taxon>Streptophyta</taxon>
        <taxon>Embryophyta</taxon>
        <taxon>Tracheophyta</taxon>
        <taxon>Spermatophyta</taxon>
        <taxon>Magnoliopsida</taxon>
        <taxon>eudicotyledons</taxon>
        <taxon>Gunneridae</taxon>
        <taxon>Pentapetalae</taxon>
        <taxon>asterids</taxon>
        <taxon>lamiids</taxon>
        <taxon>Lamiales</taxon>
        <taxon>Oleaceae</taxon>
        <taxon>Forsythieae</taxon>
        <taxon>Abeliophyllum</taxon>
    </lineage>
</organism>
<dbReference type="PANTHER" id="PTHR10015:SF445">
    <property type="entry name" value="HEAT STRESS TRANSCRIPTION FACTOR A-4B-LIKE"/>
    <property type="match status" value="1"/>
</dbReference>
<comment type="similarity">
    <text evidence="2 12">Belongs to the HSF family.</text>
</comment>
<gene>
    <name evidence="16" type="ORF">Adt_37363</name>
</gene>
<comment type="subcellular location">
    <subcellularLocation>
        <location evidence="1">Nucleus</location>
    </subcellularLocation>
</comment>
<evidence type="ECO:0000256" key="13">
    <source>
        <dbReference type="SAM" id="Coils"/>
    </source>
</evidence>
<keyword evidence="9" id="KW-0539">Nucleus</keyword>
<dbReference type="Proteomes" id="UP001604336">
    <property type="component" value="Unassembled WGS sequence"/>
</dbReference>
<dbReference type="AlphaFoldDB" id="A0ABD1QK74"/>
<dbReference type="GO" id="GO:0005634">
    <property type="term" value="C:nucleus"/>
    <property type="evidence" value="ECO:0007669"/>
    <property type="project" value="UniProtKB-SubCell"/>
</dbReference>
<dbReference type="PROSITE" id="PS00434">
    <property type="entry name" value="HSF_DOMAIN"/>
    <property type="match status" value="1"/>
</dbReference>
<comment type="function">
    <text evidence="10">DNA-binding protein that specifically binds heat shock promoter elements (HSE) and activates transcription.</text>
</comment>
<dbReference type="EMBL" id="JBFOLK010000011">
    <property type="protein sequence ID" value="KAL2476627.1"/>
    <property type="molecule type" value="Genomic_DNA"/>
</dbReference>
<evidence type="ECO:0000256" key="3">
    <source>
        <dbReference type="ARBA" id="ARBA00022553"/>
    </source>
</evidence>
<evidence type="ECO:0000256" key="2">
    <source>
        <dbReference type="ARBA" id="ARBA00006403"/>
    </source>
</evidence>
<feature type="region of interest" description="Disordered" evidence="14">
    <location>
        <begin position="389"/>
        <end position="418"/>
    </location>
</feature>
<sequence>MDGSNGGSNAPAPFLVKTYEMVDDPSTNHVVSWSHTGHSFVVWNPPEFARDLLPKYFKHNNFSSFIRQLNTYGFRKVDPDQWEFANEEFIRGQRHLLKNIYRRKPIHSHSGQGNAVPLTDGEREDLEKEIDRLKHEKVLLESEVERRIQETRGYEYEVRSLGQRLQNIDQRQRQLMTTLAQFLQKPRYVSSLMEQLESNNKKRRLLALNYLHDEASRGDSQIMTFQAENPRTSSLPLLNSELVDKLDSSLNFWENFVHEIDQIPSEDLHDFSVLPQPSPVTITEMPLSSGDSDLIGQTCSPECRISSSPSRDLHSSPELAARSTRVDSPAISSICIDLDSRPKPSGIDVNMSPANAHDIDMSKDLKQDGTLPSVSAGANDVFWQQFLMEGPSSSETQEVQSERRDLDDRRDPSRSLDARRTWWNVEKLTPQMEHFA</sequence>
<evidence type="ECO:0000256" key="8">
    <source>
        <dbReference type="ARBA" id="ARBA00023163"/>
    </source>
</evidence>
<dbReference type="FunFam" id="1.10.10.10:FF:000057">
    <property type="entry name" value="Heat shock transcription factor 1"/>
    <property type="match status" value="1"/>
</dbReference>
<reference evidence="17" key="1">
    <citation type="submission" date="2024-07" db="EMBL/GenBank/DDBJ databases">
        <title>Two chromosome-level genome assemblies of Korean endemic species Abeliophyllum distichum and Forsythia ovata (Oleaceae).</title>
        <authorList>
            <person name="Jang H."/>
        </authorList>
    </citation>
    <scope>NUCLEOTIDE SEQUENCE [LARGE SCALE GENOMIC DNA]</scope>
</reference>
<keyword evidence="13" id="KW-0175">Coiled coil</keyword>
<dbReference type="SUPFAM" id="SSF46785">
    <property type="entry name" value="Winged helix' DNA-binding domain"/>
    <property type="match status" value="1"/>
</dbReference>
<dbReference type="SMART" id="SM00415">
    <property type="entry name" value="HSF"/>
    <property type="match status" value="1"/>
</dbReference>
<dbReference type="PRINTS" id="PR00056">
    <property type="entry name" value="HSFDOMAIN"/>
</dbReference>
<keyword evidence="8" id="KW-0804">Transcription</keyword>
<feature type="region of interest" description="Disordered" evidence="14">
    <location>
        <begin position="287"/>
        <end position="325"/>
    </location>
</feature>
<evidence type="ECO:0000256" key="11">
    <source>
        <dbReference type="ARBA" id="ARBA00081483"/>
    </source>
</evidence>
<evidence type="ECO:0000256" key="1">
    <source>
        <dbReference type="ARBA" id="ARBA00004123"/>
    </source>
</evidence>
<keyword evidence="5" id="KW-0346">Stress response</keyword>
<keyword evidence="4" id="KW-0805">Transcription regulation</keyword>
<keyword evidence="7" id="KW-0010">Activator</keyword>
<protein>
    <recommendedName>
        <fullName evidence="11">Heat stress transcription factor</fullName>
    </recommendedName>
</protein>
<evidence type="ECO:0000256" key="12">
    <source>
        <dbReference type="RuleBase" id="RU004020"/>
    </source>
</evidence>
<keyword evidence="6" id="KW-0238">DNA-binding</keyword>
<dbReference type="InterPro" id="IPR036388">
    <property type="entry name" value="WH-like_DNA-bd_sf"/>
</dbReference>
<evidence type="ECO:0000313" key="16">
    <source>
        <dbReference type="EMBL" id="KAL2476627.1"/>
    </source>
</evidence>
<proteinExistence type="inferred from homology"/>
<dbReference type="Pfam" id="PF00447">
    <property type="entry name" value="HSF_DNA-bind"/>
    <property type="match status" value="1"/>
</dbReference>
<evidence type="ECO:0000256" key="10">
    <source>
        <dbReference type="ARBA" id="ARBA00055747"/>
    </source>
</evidence>
<evidence type="ECO:0000259" key="15">
    <source>
        <dbReference type="PROSITE" id="PS00434"/>
    </source>
</evidence>
<evidence type="ECO:0000256" key="14">
    <source>
        <dbReference type="SAM" id="MobiDB-lite"/>
    </source>
</evidence>
<dbReference type="PANTHER" id="PTHR10015">
    <property type="entry name" value="HEAT SHOCK TRANSCRIPTION FACTOR"/>
    <property type="match status" value="1"/>
</dbReference>
<comment type="caution">
    <text evidence="16">The sequence shown here is derived from an EMBL/GenBank/DDBJ whole genome shotgun (WGS) entry which is preliminary data.</text>
</comment>
<feature type="coiled-coil region" evidence="13">
    <location>
        <begin position="116"/>
        <end position="150"/>
    </location>
</feature>
<name>A0ABD1QK74_9LAMI</name>
<evidence type="ECO:0000256" key="9">
    <source>
        <dbReference type="ARBA" id="ARBA00023242"/>
    </source>
</evidence>
<evidence type="ECO:0000313" key="17">
    <source>
        <dbReference type="Proteomes" id="UP001604336"/>
    </source>
</evidence>